<dbReference type="AlphaFoldDB" id="A0A368RZB9"/>
<reference evidence="2" key="2">
    <citation type="submission" date="2015-07" db="EMBL/GenBank/DDBJ databases">
        <authorList>
            <person name="Noorani M."/>
        </authorList>
    </citation>
    <scope>NUCLEOTIDE SEQUENCE</scope>
    <source>
        <strain evidence="2">Yugu1</strain>
    </source>
</reference>
<feature type="region of interest" description="Disordered" evidence="1">
    <location>
        <begin position="146"/>
        <end position="220"/>
    </location>
</feature>
<evidence type="ECO:0000313" key="2">
    <source>
        <dbReference type="EMBL" id="RCV35498.1"/>
    </source>
</evidence>
<proteinExistence type="predicted"/>
<accession>A0A368RZB9</accession>
<feature type="compositionally biased region" description="Basic and acidic residues" evidence="1">
    <location>
        <begin position="146"/>
        <end position="176"/>
    </location>
</feature>
<evidence type="ECO:0000256" key="1">
    <source>
        <dbReference type="SAM" id="MobiDB-lite"/>
    </source>
</evidence>
<reference evidence="2" key="1">
    <citation type="journal article" date="2012" name="Nat. Biotechnol.">
        <title>Reference genome sequence of the model plant Setaria.</title>
        <authorList>
            <person name="Bennetzen J.L."/>
            <person name="Schmutz J."/>
            <person name="Wang H."/>
            <person name="Percifield R."/>
            <person name="Hawkins J."/>
            <person name="Pontaroli A.C."/>
            <person name="Estep M."/>
            <person name="Feng L."/>
            <person name="Vaughn J.N."/>
            <person name="Grimwood J."/>
            <person name="Jenkins J."/>
            <person name="Barry K."/>
            <person name="Lindquist E."/>
            <person name="Hellsten U."/>
            <person name="Deshpande S."/>
            <person name="Wang X."/>
            <person name="Wu X."/>
            <person name="Mitros T."/>
            <person name="Triplett J."/>
            <person name="Yang X."/>
            <person name="Ye C.Y."/>
            <person name="Mauro-Herrera M."/>
            <person name="Wang L."/>
            <person name="Li P."/>
            <person name="Sharma M."/>
            <person name="Sharma R."/>
            <person name="Ronald P.C."/>
            <person name="Panaud O."/>
            <person name="Kellogg E.A."/>
            <person name="Brutnell T.P."/>
            <person name="Doust A.N."/>
            <person name="Tuskan G.A."/>
            <person name="Rokhsar D."/>
            <person name="Devos K.M."/>
        </authorList>
    </citation>
    <scope>NUCLEOTIDE SEQUENCE [LARGE SCALE GENOMIC DNA]</scope>
    <source>
        <strain evidence="2">Yugu1</strain>
    </source>
</reference>
<sequence>MTTLAASKGSSPSSFSPCIASLLVERSNLIASFGPLFLISSTSFVADTPPRYYRRIVYLSQPNLAVACSCRRPTSLSLSPAPDPGIASQVWCSRCGAVSRSAAMEGSGAADELAACGGARKTAIAVAQGAEQRRVDGDVPVQAAEEVREADDAGTSRRCSEQELRSEAMEPGERRQRAPATALSGRKRRRDEEPEAEGTQQAAEHRQSTVLAPTTRQESS</sequence>
<protein>
    <submittedName>
        <fullName evidence="2">Uncharacterized protein</fullName>
    </submittedName>
</protein>
<gene>
    <name evidence="2" type="ORF">SETIT_7G244200v2</name>
</gene>
<name>A0A368RZB9_SETIT</name>
<feature type="compositionally biased region" description="Polar residues" evidence="1">
    <location>
        <begin position="198"/>
        <end position="220"/>
    </location>
</feature>
<organism evidence="2">
    <name type="scientific">Setaria italica</name>
    <name type="common">Foxtail millet</name>
    <name type="synonym">Panicum italicum</name>
    <dbReference type="NCBI Taxonomy" id="4555"/>
    <lineage>
        <taxon>Eukaryota</taxon>
        <taxon>Viridiplantae</taxon>
        <taxon>Streptophyta</taxon>
        <taxon>Embryophyta</taxon>
        <taxon>Tracheophyta</taxon>
        <taxon>Spermatophyta</taxon>
        <taxon>Magnoliopsida</taxon>
        <taxon>Liliopsida</taxon>
        <taxon>Poales</taxon>
        <taxon>Poaceae</taxon>
        <taxon>PACMAD clade</taxon>
        <taxon>Panicoideae</taxon>
        <taxon>Panicodae</taxon>
        <taxon>Paniceae</taxon>
        <taxon>Cenchrinae</taxon>
        <taxon>Setaria</taxon>
    </lineage>
</organism>
<dbReference type="EMBL" id="CM003534">
    <property type="protein sequence ID" value="RCV35498.1"/>
    <property type="molecule type" value="Genomic_DNA"/>
</dbReference>